<protein>
    <submittedName>
        <fullName evidence="6">Tripartite ATP-independent transporter solute receptor, DctP family</fullName>
    </submittedName>
</protein>
<gene>
    <name evidence="6" type="ORF">SAMN02745912_02544</name>
</gene>
<feature type="signal peptide" evidence="5">
    <location>
        <begin position="1"/>
        <end position="27"/>
    </location>
</feature>
<accession>A0A1M6QE65</accession>
<evidence type="ECO:0000256" key="5">
    <source>
        <dbReference type="SAM" id="SignalP"/>
    </source>
</evidence>
<dbReference type="NCBIfam" id="NF037995">
    <property type="entry name" value="TRAP_S1"/>
    <property type="match status" value="1"/>
</dbReference>
<dbReference type="PROSITE" id="PS51257">
    <property type="entry name" value="PROKAR_LIPOPROTEIN"/>
    <property type="match status" value="1"/>
</dbReference>
<keyword evidence="6" id="KW-0675">Receptor</keyword>
<dbReference type="NCBIfam" id="TIGR00787">
    <property type="entry name" value="dctP"/>
    <property type="match status" value="1"/>
</dbReference>
<feature type="chain" id="PRO_5013019971" evidence="5">
    <location>
        <begin position="28"/>
        <end position="343"/>
    </location>
</feature>
<dbReference type="PANTHER" id="PTHR33376">
    <property type="match status" value="1"/>
</dbReference>
<evidence type="ECO:0000256" key="2">
    <source>
        <dbReference type="ARBA" id="ARBA00009023"/>
    </source>
</evidence>
<dbReference type="Proteomes" id="UP000184465">
    <property type="component" value="Unassembled WGS sequence"/>
</dbReference>
<dbReference type="STRING" id="1121301.SAMN02745912_02544"/>
<dbReference type="InterPro" id="IPR018389">
    <property type="entry name" value="DctP_fam"/>
</dbReference>
<organism evidence="6 7">
    <name type="scientific">Paramaledivibacter caminithermalis (strain DSM 15212 / CIP 107654 / DViRD3)</name>
    <name type="common">Clostridium caminithermale</name>
    <dbReference type="NCBI Taxonomy" id="1121301"/>
    <lineage>
        <taxon>Bacteria</taxon>
        <taxon>Bacillati</taxon>
        <taxon>Bacillota</taxon>
        <taxon>Clostridia</taxon>
        <taxon>Peptostreptococcales</taxon>
        <taxon>Caminicellaceae</taxon>
        <taxon>Paramaledivibacter</taxon>
    </lineage>
</organism>
<comment type="subcellular location">
    <subcellularLocation>
        <location evidence="1">Cell envelope</location>
    </subcellularLocation>
</comment>
<evidence type="ECO:0000313" key="7">
    <source>
        <dbReference type="Proteomes" id="UP000184465"/>
    </source>
</evidence>
<dbReference type="PIRSF" id="PIRSF006470">
    <property type="entry name" value="DctB"/>
    <property type="match status" value="1"/>
</dbReference>
<dbReference type="PANTHER" id="PTHR33376:SF4">
    <property type="entry name" value="SIALIC ACID-BINDING PERIPLASMIC PROTEIN SIAP"/>
    <property type="match status" value="1"/>
</dbReference>
<evidence type="ECO:0000256" key="3">
    <source>
        <dbReference type="ARBA" id="ARBA00022448"/>
    </source>
</evidence>
<dbReference type="InterPro" id="IPR004682">
    <property type="entry name" value="TRAP_DctP"/>
</dbReference>
<evidence type="ECO:0000256" key="1">
    <source>
        <dbReference type="ARBA" id="ARBA00004196"/>
    </source>
</evidence>
<keyword evidence="7" id="KW-1185">Reference proteome</keyword>
<dbReference type="GO" id="GO:0055085">
    <property type="term" value="P:transmembrane transport"/>
    <property type="evidence" value="ECO:0007669"/>
    <property type="project" value="InterPro"/>
</dbReference>
<dbReference type="EMBL" id="FRAG01000033">
    <property type="protein sequence ID" value="SHK18468.1"/>
    <property type="molecule type" value="Genomic_DNA"/>
</dbReference>
<evidence type="ECO:0000313" key="6">
    <source>
        <dbReference type="EMBL" id="SHK18468.1"/>
    </source>
</evidence>
<keyword evidence="4 5" id="KW-0732">Signal</keyword>
<dbReference type="Gene3D" id="3.40.190.170">
    <property type="entry name" value="Bacterial extracellular solute-binding protein, family 7"/>
    <property type="match status" value="1"/>
</dbReference>
<dbReference type="CDD" id="cd13676">
    <property type="entry name" value="PBP2_TRAP_DctP2_like"/>
    <property type="match status" value="1"/>
</dbReference>
<name>A0A1M6QE65_PARC5</name>
<comment type="similarity">
    <text evidence="2">Belongs to the bacterial solute-binding protein 7 family.</text>
</comment>
<proteinExistence type="inferred from homology"/>
<evidence type="ECO:0000256" key="4">
    <source>
        <dbReference type="ARBA" id="ARBA00022729"/>
    </source>
</evidence>
<dbReference type="SUPFAM" id="SSF53850">
    <property type="entry name" value="Periplasmic binding protein-like II"/>
    <property type="match status" value="1"/>
</dbReference>
<dbReference type="AlphaFoldDB" id="A0A1M6QE65"/>
<dbReference type="Pfam" id="PF03480">
    <property type="entry name" value="DctP"/>
    <property type="match status" value="1"/>
</dbReference>
<reference evidence="6 7" key="1">
    <citation type="submission" date="2016-11" db="EMBL/GenBank/DDBJ databases">
        <authorList>
            <person name="Jaros S."/>
            <person name="Januszkiewicz K."/>
            <person name="Wedrychowicz H."/>
        </authorList>
    </citation>
    <scope>NUCLEOTIDE SEQUENCE [LARGE SCALE GENOMIC DNA]</scope>
    <source>
        <strain evidence="6 7">DSM 15212</strain>
    </source>
</reference>
<sequence length="343" mass="38273">MRKHIVVLLSAVLMLALVLGGCGGNKAAESNNETTSNEELTIRVGHVLPETHATHISLAEVFKKEVEKNSKGKIKVELYPNAQLGGDRQEIEAVGLGTLEMCIPAGSVLAGFDENFMVFDLPFLFKSREAAFKALDSDFGKKIGEGLKSQNIVNLGFGENGFRNITNNVRPIHTPEDLKGIKIRTMENPIHMTTFRAFGANPTPMAFGELFTALQQKTVDAQENPVAIIYTSKFYEVQKYLTLSGHVYANCPYLINKDFYEGLSDDLRKVVDEAIKNTINRQRELTAKQEKEFITELKENGMEINELTSEEKDAFIKAAQPAYDEFVEKYGSELVDMAKSYNE</sequence>
<keyword evidence="3" id="KW-0813">Transport</keyword>
<dbReference type="RefSeq" id="WP_242655811.1">
    <property type="nucleotide sequence ID" value="NZ_FRAG01000033.1"/>
</dbReference>
<dbReference type="InterPro" id="IPR038404">
    <property type="entry name" value="TRAP_DctP_sf"/>
</dbReference>
<dbReference type="GO" id="GO:0030288">
    <property type="term" value="C:outer membrane-bounded periplasmic space"/>
    <property type="evidence" value="ECO:0007669"/>
    <property type="project" value="InterPro"/>
</dbReference>